<dbReference type="RefSeq" id="WP_245773583.1">
    <property type="nucleotide sequence ID" value="NZ_FOUY01000016.1"/>
</dbReference>
<protein>
    <submittedName>
        <fullName evidence="1">Uncharacterized protein</fullName>
    </submittedName>
</protein>
<keyword evidence="2" id="KW-1185">Reference proteome</keyword>
<organism evidence="1 2">
    <name type="scientific">Pseudonocardia ammonioxydans</name>
    <dbReference type="NCBI Taxonomy" id="260086"/>
    <lineage>
        <taxon>Bacteria</taxon>
        <taxon>Bacillati</taxon>
        <taxon>Actinomycetota</taxon>
        <taxon>Actinomycetes</taxon>
        <taxon>Pseudonocardiales</taxon>
        <taxon>Pseudonocardiaceae</taxon>
        <taxon>Pseudonocardia</taxon>
    </lineage>
</organism>
<dbReference type="Proteomes" id="UP000199614">
    <property type="component" value="Unassembled WGS sequence"/>
</dbReference>
<reference evidence="1 2" key="1">
    <citation type="submission" date="2016-10" db="EMBL/GenBank/DDBJ databases">
        <authorList>
            <person name="de Groot N.N."/>
        </authorList>
    </citation>
    <scope>NUCLEOTIDE SEQUENCE [LARGE SCALE GENOMIC DNA]</scope>
    <source>
        <strain evidence="1 2">CGMCC 4.1877</strain>
    </source>
</reference>
<accession>A0A1I5A2A1</accession>
<proteinExistence type="predicted"/>
<gene>
    <name evidence="1" type="ORF">SAMN05216207_1016145</name>
</gene>
<evidence type="ECO:0000313" key="2">
    <source>
        <dbReference type="Proteomes" id="UP000199614"/>
    </source>
</evidence>
<name>A0A1I5A2A1_PSUAM</name>
<dbReference type="EMBL" id="FOUY01000016">
    <property type="protein sequence ID" value="SFN56614.1"/>
    <property type="molecule type" value="Genomic_DNA"/>
</dbReference>
<sequence length="61" mass="7203">MKVRDTAIDASSKLLDAASRHRDIDPDWLAELREHHEDLVSARRDDQRLVDDTYRQLHPPR</sequence>
<evidence type="ECO:0000313" key="1">
    <source>
        <dbReference type="EMBL" id="SFN56614.1"/>
    </source>
</evidence>
<dbReference type="AlphaFoldDB" id="A0A1I5A2A1"/>